<dbReference type="GO" id="GO:0008422">
    <property type="term" value="F:beta-glucosidase activity"/>
    <property type="evidence" value="ECO:0007669"/>
    <property type="project" value="TreeGrafter"/>
</dbReference>
<dbReference type="STRING" id="913774.A0A0C3DNA6"/>
<evidence type="ECO:0000256" key="2">
    <source>
        <dbReference type="SAM" id="SignalP"/>
    </source>
</evidence>
<dbReference type="HOGENOM" id="CLU_001859_1_3_1"/>
<dbReference type="GO" id="GO:0005975">
    <property type="term" value="P:carbohydrate metabolic process"/>
    <property type="evidence" value="ECO:0007669"/>
    <property type="project" value="InterPro"/>
</dbReference>
<gene>
    <name evidence="3" type="ORF">OIDMADRAFT_118438</name>
</gene>
<evidence type="ECO:0000256" key="1">
    <source>
        <dbReference type="RuleBase" id="RU003690"/>
    </source>
</evidence>
<dbReference type="PROSITE" id="PS00653">
    <property type="entry name" value="GLYCOSYL_HYDROL_F1_2"/>
    <property type="match status" value="1"/>
</dbReference>
<accession>A0A0C3DNA6</accession>
<comment type="similarity">
    <text evidence="1">Belongs to the glycosyl hydrolase 1 family.</text>
</comment>
<keyword evidence="4" id="KW-1185">Reference proteome</keyword>
<dbReference type="OrthoDB" id="65569at2759"/>
<dbReference type="AlphaFoldDB" id="A0A0C3DNA6"/>
<evidence type="ECO:0000313" key="4">
    <source>
        <dbReference type="Proteomes" id="UP000054321"/>
    </source>
</evidence>
<sequence>MQFKLSTSAAIAAAWAPVLASALAPSLAAKPPAEPIYRREEGNNQGSYTFSQMTTVRYATPLSSSPPVTTYMPSASMKAIMPSGVHTTTWAKNSNASDWKNPYGQAEWNRRWAPFMPNVTISTASISTTVQPTPVPSTSLILPPDSGFSYSNENAKNLDFPKGFIFGAASSANQIEGAIQDEGRTPSVLDYFNLDSANAPDYIASWNYYLYKEDIARLAALGVPYYSFSISWTRILPFAGTGTPVNQEGIDHYNDVINTCLEYGVKPMVTMVHADEPYEFVMDGGNVQRAYLSLNSGAANVTFVDSFVYYARILLAHYGDRVPIWITINEPYYESGNLLGMYNFIEAHNQVYDLYKSMGGRGMVSYKNADNFGVPLDPKNQSDIDAANRYQDYLLGIMSNPTWLGKDVPESVTSTCTNESHPLTAAQLARYKGKSDFYAIDPYTAAFITQPPGGIEACAKDPSNPLWPSCTVSLSISDNNWEIGFYSNDYPYMTPTYFRAFMNYIWDTYRPPAIMVTEFGFPVWMEAEAPLASQQNDLPRSLYYEAYLTEILNCIHEDSVNIIGAVGWSMLDNWEFGTYDQHFGMQVVNQTTLERTYKRSFFDFVNFFHSHGL</sequence>
<name>A0A0C3DNA6_OIDMZ</name>
<dbReference type="InterPro" id="IPR001360">
    <property type="entry name" value="Glyco_hydro_1"/>
</dbReference>
<dbReference type="InterPro" id="IPR017853">
    <property type="entry name" value="GH"/>
</dbReference>
<dbReference type="PANTHER" id="PTHR10353">
    <property type="entry name" value="GLYCOSYL HYDROLASE"/>
    <property type="match status" value="1"/>
</dbReference>
<evidence type="ECO:0000313" key="3">
    <source>
        <dbReference type="EMBL" id="KIN03513.1"/>
    </source>
</evidence>
<reference evidence="3 4" key="1">
    <citation type="submission" date="2014-04" db="EMBL/GenBank/DDBJ databases">
        <authorList>
            <consortium name="DOE Joint Genome Institute"/>
            <person name="Kuo A."/>
            <person name="Martino E."/>
            <person name="Perotto S."/>
            <person name="Kohler A."/>
            <person name="Nagy L.G."/>
            <person name="Floudas D."/>
            <person name="Copeland A."/>
            <person name="Barry K.W."/>
            <person name="Cichocki N."/>
            <person name="Veneault-Fourrey C."/>
            <person name="LaButti K."/>
            <person name="Lindquist E.A."/>
            <person name="Lipzen A."/>
            <person name="Lundell T."/>
            <person name="Morin E."/>
            <person name="Murat C."/>
            <person name="Sun H."/>
            <person name="Tunlid A."/>
            <person name="Henrissat B."/>
            <person name="Grigoriev I.V."/>
            <person name="Hibbett D.S."/>
            <person name="Martin F."/>
            <person name="Nordberg H.P."/>
            <person name="Cantor M.N."/>
            <person name="Hua S.X."/>
        </authorList>
    </citation>
    <scope>NUCLEOTIDE SEQUENCE [LARGE SCALE GENOMIC DNA]</scope>
    <source>
        <strain evidence="3 4">Zn</strain>
    </source>
</reference>
<dbReference type="PANTHER" id="PTHR10353:SF53">
    <property type="entry name" value="BETA-1,4-GLUCOSIDASE (EUROFUNG)"/>
    <property type="match status" value="1"/>
</dbReference>
<dbReference type="Pfam" id="PF00232">
    <property type="entry name" value="Glyco_hydro_1"/>
    <property type="match status" value="1"/>
</dbReference>
<protein>
    <submittedName>
        <fullName evidence="3">Glycoside hydrolase family 1 protein</fullName>
    </submittedName>
</protein>
<feature type="chain" id="PRO_5002163620" evidence="2">
    <location>
        <begin position="29"/>
        <end position="613"/>
    </location>
</feature>
<keyword evidence="2" id="KW-0732">Signal</keyword>
<dbReference type="InterPro" id="IPR033132">
    <property type="entry name" value="GH_1_N_CS"/>
</dbReference>
<keyword evidence="3" id="KW-0378">Hydrolase</keyword>
<feature type="signal peptide" evidence="2">
    <location>
        <begin position="1"/>
        <end position="28"/>
    </location>
</feature>
<dbReference type="SUPFAM" id="SSF51445">
    <property type="entry name" value="(Trans)glycosidases"/>
    <property type="match status" value="1"/>
</dbReference>
<proteinExistence type="inferred from homology"/>
<dbReference type="Gene3D" id="3.20.20.80">
    <property type="entry name" value="Glycosidases"/>
    <property type="match status" value="1"/>
</dbReference>
<dbReference type="Proteomes" id="UP000054321">
    <property type="component" value="Unassembled WGS sequence"/>
</dbReference>
<dbReference type="EMBL" id="KN832873">
    <property type="protein sequence ID" value="KIN03513.1"/>
    <property type="molecule type" value="Genomic_DNA"/>
</dbReference>
<organism evidence="3 4">
    <name type="scientific">Oidiodendron maius (strain Zn)</name>
    <dbReference type="NCBI Taxonomy" id="913774"/>
    <lineage>
        <taxon>Eukaryota</taxon>
        <taxon>Fungi</taxon>
        <taxon>Dikarya</taxon>
        <taxon>Ascomycota</taxon>
        <taxon>Pezizomycotina</taxon>
        <taxon>Leotiomycetes</taxon>
        <taxon>Leotiomycetes incertae sedis</taxon>
        <taxon>Myxotrichaceae</taxon>
        <taxon>Oidiodendron</taxon>
    </lineage>
</organism>
<dbReference type="InParanoid" id="A0A0C3DNA6"/>
<reference evidence="4" key="2">
    <citation type="submission" date="2015-01" db="EMBL/GenBank/DDBJ databases">
        <title>Evolutionary Origins and Diversification of the Mycorrhizal Mutualists.</title>
        <authorList>
            <consortium name="DOE Joint Genome Institute"/>
            <consortium name="Mycorrhizal Genomics Consortium"/>
            <person name="Kohler A."/>
            <person name="Kuo A."/>
            <person name="Nagy L.G."/>
            <person name="Floudas D."/>
            <person name="Copeland A."/>
            <person name="Barry K.W."/>
            <person name="Cichocki N."/>
            <person name="Veneault-Fourrey C."/>
            <person name="LaButti K."/>
            <person name="Lindquist E.A."/>
            <person name="Lipzen A."/>
            <person name="Lundell T."/>
            <person name="Morin E."/>
            <person name="Murat C."/>
            <person name="Riley R."/>
            <person name="Ohm R."/>
            <person name="Sun H."/>
            <person name="Tunlid A."/>
            <person name="Henrissat B."/>
            <person name="Grigoriev I.V."/>
            <person name="Hibbett D.S."/>
            <person name="Martin F."/>
        </authorList>
    </citation>
    <scope>NUCLEOTIDE SEQUENCE [LARGE SCALE GENOMIC DNA]</scope>
    <source>
        <strain evidence="4">Zn</strain>
    </source>
</reference>